<dbReference type="EMBL" id="PQVP01000004">
    <property type="protein sequence ID" value="POZ80481.1"/>
    <property type="molecule type" value="Genomic_DNA"/>
</dbReference>
<evidence type="ECO:0000313" key="3">
    <source>
        <dbReference type="Proteomes" id="UP000238655"/>
    </source>
</evidence>
<name>A0A2S5DN10_9BURK</name>
<dbReference type="AlphaFoldDB" id="A0A2S5DN10"/>
<proteinExistence type="predicted"/>
<sequence>MSYPIHIPELPMPDQVFRSGKPVTAHSIVSAAIAGDMTADEAVELVQLLIEARARGLDVREADPRSAKAPLRGSAKRSAAV</sequence>
<reference evidence="2 3" key="1">
    <citation type="submission" date="2018-01" db="EMBL/GenBank/DDBJ databases">
        <title>Successful Treatment of Persistent Burkholderia cepacia Bacteremia with Ceftazidime-Avibactam.</title>
        <authorList>
            <person name="Tamma P."/>
            <person name="Fan Y."/>
            <person name="Bergman Y."/>
            <person name="Sick-Samuels A."/>
            <person name="Hsu A."/>
            <person name="Timp W."/>
            <person name="Simner P."/>
        </authorList>
    </citation>
    <scope>NUCLEOTIDE SEQUENCE [LARGE SCALE GENOMIC DNA]</scope>
    <source>
        <strain evidence="2 3">170816</strain>
    </source>
</reference>
<protein>
    <submittedName>
        <fullName evidence="2">Uncharacterized protein</fullName>
    </submittedName>
</protein>
<feature type="region of interest" description="Disordered" evidence="1">
    <location>
        <begin position="58"/>
        <end position="81"/>
    </location>
</feature>
<evidence type="ECO:0000313" key="2">
    <source>
        <dbReference type="EMBL" id="POZ80481.1"/>
    </source>
</evidence>
<comment type="caution">
    <text evidence="2">The sequence shown here is derived from an EMBL/GenBank/DDBJ whole genome shotgun (WGS) entry which is preliminary data.</text>
</comment>
<evidence type="ECO:0000256" key="1">
    <source>
        <dbReference type="SAM" id="MobiDB-lite"/>
    </source>
</evidence>
<dbReference type="Proteomes" id="UP000238655">
    <property type="component" value="Unassembled WGS sequence"/>
</dbReference>
<accession>A0A2S5DN10</accession>
<gene>
    <name evidence="2" type="ORF">C3743_39345</name>
</gene>
<organism evidence="2 3">
    <name type="scientific">Burkholderia contaminans</name>
    <dbReference type="NCBI Taxonomy" id="488447"/>
    <lineage>
        <taxon>Bacteria</taxon>
        <taxon>Pseudomonadati</taxon>
        <taxon>Pseudomonadota</taxon>
        <taxon>Betaproteobacteria</taxon>
        <taxon>Burkholderiales</taxon>
        <taxon>Burkholderiaceae</taxon>
        <taxon>Burkholderia</taxon>
        <taxon>Burkholderia cepacia complex</taxon>
    </lineage>
</organism>